<gene>
    <name evidence="2" type="ORF">THRCLA_06696</name>
</gene>
<organism evidence="2 3">
    <name type="scientific">Thraustotheca clavata</name>
    <dbReference type="NCBI Taxonomy" id="74557"/>
    <lineage>
        <taxon>Eukaryota</taxon>
        <taxon>Sar</taxon>
        <taxon>Stramenopiles</taxon>
        <taxon>Oomycota</taxon>
        <taxon>Saprolegniomycetes</taxon>
        <taxon>Saprolegniales</taxon>
        <taxon>Achlyaceae</taxon>
        <taxon>Thraustotheca</taxon>
    </lineage>
</organism>
<dbReference type="Proteomes" id="UP000243217">
    <property type="component" value="Unassembled WGS sequence"/>
</dbReference>
<feature type="non-terminal residue" evidence="2">
    <location>
        <position position="393"/>
    </location>
</feature>
<feature type="domain" description="CN hydrolase" evidence="1">
    <location>
        <begin position="4"/>
        <end position="281"/>
    </location>
</feature>
<name>A0A1V9ZL67_9STRA</name>
<reference evidence="2 3" key="1">
    <citation type="journal article" date="2014" name="Genome Biol. Evol.">
        <title>The secreted proteins of Achlya hypogyna and Thraustotheca clavata identify the ancestral oomycete secretome and reveal gene acquisitions by horizontal gene transfer.</title>
        <authorList>
            <person name="Misner I."/>
            <person name="Blouin N."/>
            <person name="Leonard G."/>
            <person name="Richards T.A."/>
            <person name="Lane C.E."/>
        </authorList>
    </citation>
    <scope>NUCLEOTIDE SEQUENCE [LARGE SCALE GENOMIC DNA]</scope>
    <source>
        <strain evidence="2 3">ATCC 34112</strain>
    </source>
</reference>
<accession>A0A1V9ZL67</accession>
<dbReference type="InterPro" id="IPR036526">
    <property type="entry name" value="C-N_Hydrolase_sf"/>
</dbReference>
<dbReference type="Pfam" id="PF00795">
    <property type="entry name" value="CN_hydrolase"/>
    <property type="match status" value="2"/>
</dbReference>
<evidence type="ECO:0000313" key="2">
    <source>
        <dbReference type="EMBL" id="OQR98540.1"/>
    </source>
</evidence>
<dbReference type="InterPro" id="IPR003010">
    <property type="entry name" value="C-N_Hydrolase"/>
</dbReference>
<dbReference type="GO" id="GO:0070773">
    <property type="term" value="F:protein-N-terminal glutamine amidohydrolase activity"/>
    <property type="evidence" value="ECO:0007669"/>
    <property type="project" value="InterPro"/>
</dbReference>
<dbReference type="InterPro" id="IPR039703">
    <property type="entry name" value="Nta1"/>
</dbReference>
<dbReference type="PANTHER" id="PTHR11750:SF26">
    <property type="entry name" value="PROTEIN N-TERMINAL AMIDASE"/>
    <property type="match status" value="1"/>
</dbReference>
<keyword evidence="3" id="KW-1185">Reference proteome</keyword>
<evidence type="ECO:0000313" key="3">
    <source>
        <dbReference type="Proteomes" id="UP000243217"/>
    </source>
</evidence>
<dbReference type="PROSITE" id="PS50263">
    <property type="entry name" value="CN_HYDROLASE"/>
    <property type="match status" value="1"/>
</dbReference>
<dbReference type="OrthoDB" id="201515at2759"/>
<proteinExistence type="predicted"/>
<dbReference type="AlphaFoldDB" id="A0A1V9ZL67"/>
<dbReference type="GO" id="GO:0008418">
    <property type="term" value="F:protein-N-terminal asparagine amidohydrolase activity"/>
    <property type="evidence" value="ECO:0007669"/>
    <property type="project" value="InterPro"/>
</dbReference>
<sequence length="393" mass="44321">MPGMKVAVVQFEPLLMEVERNMTYAANMLSKYTKDGKLDIVLLCEMAFTGYCFKNRQEIEPFAETPTGGRTFAWCSDQAKRLNCLIGCGYVEKTTDNSPNAPLYNSLMLVSPEGQLVYNARKHFLYIVDTTWATPSPDGFGTWYCPWLKQNITFGICMDINAFEEDWPVGKYELANKAVAENSSLILFSSAWDDLNPDEPSSDSSWETIEYWIGRLTPMTESLMKDKEKNCHFICSNRIGTERGTQFVGGSCIVSLRDKKVLGSIGRYEEGVLYKFVVVQGWAAGIGVPGALFPAAQTIVQYLPTFGNVQENMHHISTMLLKYSESDKIDILMLSEMVFTGYCFKDRTEIEPFAELNNIGPTFSWCKSQALRLNCLVACGYVEKTLENNNLYN</sequence>
<evidence type="ECO:0000259" key="1">
    <source>
        <dbReference type="PROSITE" id="PS50263"/>
    </source>
</evidence>
<dbReference type="SUPFAM" id="SSF56317">
    <property type="entry name" value="Carbon-nitrogen hydrolase"/>
    <property type="match status" value="2"/>
</dbReference>
<dbReference type="EMBL" id="JNBS01001851">
    <property type="protein sequence ID" value="OQR98540.1"/>
    <property type="molecule type" value="Genomic_DNA"/>
</dbReference>
<comment type="caution">
    <text evidence="2">The sequence shown here is derived from an EMBL/GenBank/DDBJ whole genome shotgun (WGS) entry which is preliminary data.</text>
</comment>
<dbReference type="GO" id="GO:0030163">
    <property type="term" value="P:protein catabolic process"/>
    <property type="evidence" value="ECO:0007669"/>
    <property type="project" value="TreeGrafter"/>
</dbReference>
<dbReference type="PANTHER" id="PTHR11750">
    <property type="entry name" value="PROTEIN N-TERMINAL AMIDASE"/>
    <property type="match status" value="1"/>
</dbReference>
<protein>
    <recommendedName>
        <fullName evidence="1">CN hydrolase domain-containing protein</fullName>
    </recommendedName>
</protein>
<dbReference type="Gene3D" id="3.60.110.10">
    <property type="entry name" value="Carbon-nitrogen hydrolase"/>
    <property type="match status" value="2"/>
</dbReference>
<dbReference type="STRING" id="74557.A0A1V9ZL67"/>